<dbReference type="InterPro" id="IPR031468">
    <property type="entry name" value="SMP_LBD"/>
</dbReference>
<keyword evidence="9 10" id="KW-0472">Membrane</keyword>
<feature type="region of interest" description="Disordered" evidence="11">
    <location>
        <begin position="310"/>
        <end position="467"/>
    </location>
</feature>
<evidence type="ECO:0000313" key="13">
    <source>
        <dbReference type="EMBL" id="CAH7687738.1"/>
    </source>
</evidence>
<evidence type="ECO:0000256" key="6">
    <source>
        <dbReference type="ARBA" id="ARBA00023055"/>
    </source>
</evidence>
<dbReference type="PANTHER" id="PTHR28185:SF1">
    <property type="entry name" value="MITOCHONDRIAL DISTRIBUTION AND MORPHOLOGY PROTEIN 34"/>
    <property type="match status" value="1"/>
</dbReference>
<keyword evidence="3 10" id="KW-1134">Transmembrane beta strand</keyword>
<evidence type="ECO:0000256" key="3">
    <source>
        <dbReference type="ARBA" id="ARBA00022452"/>
    </source>
</evidence>
<keyword evidence="6" id="KW-0445">Lipid transport</keyword>
<dbReference type="EMBL" id="CALTRL010005904">
    <property type="protein sequence ID" value="CAH7687738.1"/>
    <property type="molecule type" value="Genomic_DNA"/>
</dbReference>
<reference evidence="13" key="1">
    <citation type="submission" date="2022-06" db="EMBL/GenBank/DDBJ databases">
        <authorList>
            <consortium name="SYNGENTA / RWTH Aachen University"/>
        </authorList>
    </citation>
    <scope>NUCLEOTIDE SEQUENCE</scope>
</reference>
<feature type="compositionally biased region" description="Polar residues" evidence="11">
    <location>
        <begin position="428"/>
        <end position="467"/>
    </location>
</feature>
<dbReference type="HAMAP" id="MF_03105">
    <property type="entry name" value="Mdm34"/>
    <property type="match status" value="1"/>
</dbReference>
<evidence type="ECO:0000256" key="8">
    <source>
        <dbReference type="ARBA" id="ARBA00023128"/>
    </source>
</evidence>
<evidence type="ECO:0000256" key="5">
    <source>
        <dbReference type="ARBA" id="ARBA00022787"/>
    </source>
</evidence>
<name>A0AAV0BM85_PHAPC</name>
<gene>
    <name evidence="10" type="primary">MDM34</name>
    <name evidence="13" type="ORF">PPACK8108_LOCUS22568</name>
</gene>
<dbReference type="PANTHER" id="PTHR28185">
    <property type="entry name" value="MITOCHONDRIAL DISTRIBUTION AND MORPHOLOGY PROTEIN 34"/>
    <property type="match status" value="1"/>
</dbReference>
<dbReference type="Pfam" id="PF26545">
    <property type="entry name" value="Mdm34_N"/>
    <property type="match status" value="1"/>
</dbReference>
<keyword evidence="2" id="KW-0813">Transport</keyword>
<comment type="similarity">
    <text evidence="10">Belongs to the MDM34 family.</text>
</comment>
<comment type="domain">
    <text evidence="10">Lacks alpha-helical transmembrane segments, suggesting that it resides in the membrane via beta-sheet conformations similar to those predicted for other outer membrane proteins and porin.</text>
</comment>
<evidence type="ECO:0000256" key="9">
    <source>
        <dbReference type="ARBA" id="ARBA00023136"/>
    </source>
</evidence>
<feature type="compositionally biased region" description="Polar residues" evidence="11">
    <location>
        <begin position="192"/>
        <end position="201"/>
    </location>
</feature>
<accession>A0AAV0BM85</accession>
<keyword evidence="8 10" id="KW-0496">Mitochondrion</keyword>
<keyword evidence="4 10" id="KW-0812">Transmembrane</keyword>
<sequence length="607" mass="67499">MSFEFKWPDFSDSFYDHAKSLLCNALNKGEKPPIIADRIQVEQLDMGTIPPELEILEIGDLGTDRFRGIFRMIYAGDASICLQTKVQANPLRQKSSTTTPDIITTPSILFATSPLIVPMTLRLSTLKLRAILVLVISRLEGVTLVFKNDPLESVQVSSTFDSIERQLRELFRNELPGIIHQLSRTWLKPSSHSNSRILQSQPPSPSPSPTITSTTSHSPNLSFPIPINSNNTLFSAGVPDEVESYDPTYGLRPSHPPLTGCFSNYRSLVERRSRSLGLGVILSSLDDDGARGELVENSVQLSEEHASGIAQDLNSRVSSSSASASKQNFTTMTNSRDERRMAKPRIFHSNSAGLIGPQSTSSPVSSLFGQDDCPSVWQPASSRRSRPSHRDVEDLSREEVERRRDDDGEGELLRNRRMERFSTHEKTLSSSSLPTLNRSQNSHLSSAGLCNSPRPATQTPYSSFSILPSTTQRSSLSSFNPQYEYPQTDLLRNQLPSSPIFLSSHSASSDQRSEINLQEDITDIKEDSTQCALLASLVRGNWTLSPYSQSISHYASRSTPLSPERKTSTKRRDTFWIRTVVAVVGTLKDQLEGFKQKRIIRIGKISK</sequence>
<dbReference type="GO" id="GO:0032865">
    <property type="term" value="C:ERMES complex"/>
    <property type="evidence" value="ECO:0007669"/>
    <property type="project" value="UniProtKB-UniRule"/>
</dbReference>
<evidence type="ECO:0000259" key="12">
    <source>
        <dbReference type="PROSITE" id="PS51847"/>
    </source>
</evidence>
<dbReference type="InterPro" id="IPR027536">
    <property type="entry name" value="MDM34"/>
</dbReference>
<comment type="subcellular location">
    <subcellularLocation>
        <location evidence="1">Membrane</location>
    </subcellularLocation>
    <subcellularLocation>
        <location evidence="10">Mitochondrion outer membrane</location>
        <topology evidence="10">Multi-pass membrane protein</topology>
    </subcellularLocation>
    <text evidence="10">The ERMES/MDM complex localizes to a few discrete foci (around 10 per single cell), that represent mitochondria-endoplasmic reticulum junctions. These foci are often found next to mtDNA nucleoids.</text>
</comment>
<dbReference type="PROSITE" id="PS51847">
    <property type="entry name" value="SMP"/>
    <property type="match status" value="1"/>
</dbReference>
<feature type="compositionally biased region" description="Polar residues" evidence="11">
    <location>
        <begin position="348"/>
        <end position="368"/>
    </location>
</feature>
<evidence type="ECO:0000256" key="1">
    <source>
        <dbReference type="ARBA" id="ARBA00004370"/>
    </source>
</evidence>
<evidence type="ECO:0000313" key="14">
    <source>
        <dbReference type="Proteomes" id="UP001153365"/>
    </source>
</evidence>
<feature type="compositionally biased region" description="Basic and acidic residues" evidence="11">
    <location>
        <begin position="388"/>
        <end position="427"/>
    </location>
</feature>
<dbReference type="AlphaFoldDB" id="A0AAV0BM85"/>
<feature type="region of interest" description="Disordered" evidence="11">
    <location>
        <begin position="192"/>
        <end position="222"/>
    </location>
</feature>
<keyword evidence="14" id="KW-1185">Reference proteome</keyword>
<organism evidence="13 14">
    <name type="scientific">Phakopsora pachyrhizi</name>
    <name type="common">Asian soybean rust disease fungus</name>
    <dbReference type="NCBI Taxonomy" id="170000"/>
    <lineage>
        <taxon>Eukaryota</taxon>
        <taxon>Fungi</taxon>
        <taxon>Dikarya</taxon>
        <taxon>Basidiomycota</taxon>
        <taxon>Pucciniomycotina</taxon>
        <taxon>Pucciniomycetes</taxon>
        <taxon>Pucciniales</taxon>
        <taxon>Phakopsoraceae</taxon>
        <taxon>Phakopsora</taxon>
    </lineage>
</organism>
<keyword evidence="5 10" id="KW-1000">Mitochondrion outer membrane</keyword>
<comment type="caution">
    <text evidence="13">The sequence shown here is derived from an EMBL/GenBank/DDBJ whole genome shotgun (WGS) entry which is preliminary data.</text>
</comment>
<dbReference type="CDD" id="cd21673">
    <property type="entry name" value="SMP_Mdm34"/>
    <property type="match status" value="1"/>
</dbReference>
<dbReference type="InterPro" id="IPR058825">
    <property type="entry name" value="MDM34_N"/>
</dbReference>
<comment type="function">
    <text evidence="10">Component of the ERMES/MDM complex, which serves as a molecular tether to connect the endoplasmic reticulum (ER) and mitochondria. Components of this complex are involved in the control of mitochondrial shape and protein biogenesis, and function in nonvesicular lipid trafficking between the ER and mitochondria. MDM34 is required for the interaction of the ER-resident membrane protein MMM1 and the outer mitochondrial membrane-resident beta-barrel protein MDM10.</text>
</comment>
<proteinExistence type="inferred from homology"/>
<comment type="subunit">
    <text evidence="10">Component of the ER-mitochondria encounter structure (ERMES) or MDM complex, composed of MMM1, MDM10, MDM12 and MDM34.</text>
</comment>
<evidence type="ECO:0000256" key="11">
    <source>
        <dbReference type="SAM" id="MobiDB-lite"/>
    </source>
</evidence>
<dbReference type="GO" id="GO:0008289">
    <property type="term" value="F:lipid binding"/>
    <property type="evidence" value="ECO:0007669"/>
    <property type="project" value="UniProtKB-KW"/>
</dbReference>
<protein>
    <recommendedName>
        <fullName evidence="10">Mitochondrial distribution and morphology protein 34</fullName>
    </recommendedName>
</protein>
<feature type="compositionally biased region" description="Low complexity" evidence="11">
    <location>
        <begin position="209"/>
        <end position="219"/>
    </location>
</feature>
<dbReference type="Proteomes" id="UP001153365">
    <property type="component" value="Unassembled WGS sequence"/>
</dbReference>
<keyword evidence="7" id="KW-0446">Lipid-binding</keyword>
<evidence type="ECO:0000256" key="4">
    <source>
        <dbReference type="ARBA" id="ARBA00022692"/>
    </source>
</evidence>
<dbReference type="GO" id="GO:1990456">
    <property type="term" value="P:mitochondrion-endoplasmic reticulum membrane tethering"/>
    <property type="evidence" value="ECO:0007669"/>
    <property type="project" value="TreeGrafter"/>
</dbReference>
<feature type="domain" description="SMP-LTD" evidence="12">
    <location>
        <begin position="1"/>
        <end position="197"/>
    </location>
</feature>
<evidence type="ECO:0000256" key="2">
    <source>
        <dbReference type="ARBA" id="ARBA00022448"/>
    </source>
</evidence>
<evidence type="ECO:0000256" key="10">
    <source>
        <dbReference type="HAMAP-Rule" id="MF_03105"/>
    </source>
</evidence>
<evidence type="ECO:0000256" key="7">
    <source>
        <dbReference type="ARBA" id="ARBA00023121"/>
    </source>
</evidence>
<dbReference type="GO" id="GO:0015914">
    <property type="term" value="P:phospholipid transport"/>
    <property type="evidence" value="ECO:0007669"/>
    <property type="project" value="TreeGrafter"/>
</dbReference>
<dbReference type="GO" id="GO:0007005">
    <property type="term" value="P:mitochondrion organization"/>
    <property type="evidence" value="ECO:0007669"/>
    <property type="project" value="InterPro"/>
</dbReference>